<dbReference type="EMBL" id="JBHTLX010000004">
    <property type="protein sequence ID" value="MFD1246452.1"/>
    <property type="molecule type" value="Genomic_DNA"/>
</dbReference>
<reference evidence="2" key="1">
    <citation type="journal article" date="2019" name="Int. J. Syst. Evol. Microbiol.">
        <title>The Global Catalogue of Microorganisms (GCM) 10K type strain sequencing project: providing services to taxonomists for standard genome sequencing and annotation.</title>
        <authorList>
            <consortium name="The Broad Institute Genomics Platform"/>
            <consortium name="The Broad Institute Genome Sequencing Center for Infectious Disease"/>
            <person name="Wu L."/>
            <person name="Ma J."/>
        </authorList>
    </citation>
    <scope>NUCLEOTIDE SEQUENCE [LARGE SCALE GENOMIC DNA]</scope>
    <source>
        <strain evidence="2">CCUG 52478</strain>
    </source>
</reference>
<keyword evidence="2" id="KW-1185">Reference proteome</keyword>
<accession>A0ABW3VVM1</accession>
<name>A0ABW3VVM1_9ACTN</name>
<dbReference type="InterPro" id="IPR011051">
    <property type="entry name" value="RmlC_Cupin_sf"/>
</dbReference>
<organism evidence="1 2">
    <name type="scientific">Nocardioides ginsengisoli</name>
    <dbReference type="NCBI Taxonomy" id="363868"/>
    <lineage>
        <taxon>Bacteria</taxon>
        <taxon>Bacillati</taxon>
        <taxon>Actinomycetota</taxon>
        <taxon>Actinomycetes</taxon>
        <taxon>Propionibacteriales</taxon>
        <taxon>Nocardioidaceae</taxon>
        <taxon>Nocardioides</taxon>
    </lineage>
</organism>
<dbReference type="RefSeq" id="WP_367920150.1">
    <property type="nucleotide sequence ID" value="NZ_BAABAC010000025.1"/>
</dbReference>
<evidence type="ECO:0000313" key="2">
    <source>
        <dbReference type="Proteomes" id="UP001597229"/>
    </source>
</evidence>
<proteinExistence type="predicted"/>
<dbReference type="Gene3D" id="2.60.120.10">
    <property type="entry name" value="Jelly Rolls"/>
    <property type="match status" value="1"/>
</dbReference>
<dbReference type="PANTHER" id="PTHR37694:SF1">
    <property type="entry name" value="SLR8022 PROTEIN"/>
    <property type="match status" value="1"/>
</dbReference>
<gene>
    <name evidence="1" type="ORF">ACFQ3F_01505</name>
</gene>
<protein>
    <submittedName>
        <fullName evidence="1">LuxR family transcriptional regulator</fullName>
    </submittedName>
</protein>
<sequence length="108" mass="11343">MDGTSLYALAEAQLEIARTATSGRAAVTVYGGHEHRLRQTLIALCAGTRLGEHDAPDEATLLVIDGDVALHAGSQVWNGHAGDHVILPPQRHDLEAISDSAVLLTVAT</sequence>
<dbReference type="InterPro" id="IPR014710">
    <property type="entry name" value="RmlC-like_jellyroll"/>
</dbReference>
<evidence type="ECO:0000313" key="1">
    <source>
        <dbReference type="EMBL" id="MFD1246452.1"/>
    </source>
</evidence>
<dbReference type="SUPFAM" id="SSF51182">
    <property type="entry name" value="RmlC-like cupins"/>
    <property type="match status" value="1"/>
</dbReference>
<dbReference type="Proteomes" id="UP001597229">
    <property type="component" value="Unassembled WGS sequence"/>
</dbReference>
<dbReference type="PANTHER" id="PTHR37694">
    <property type="entry name" value="SLR8022 PROTEIN"/>
    <property type="match status" value="1"/>
</dbReference>
<comment type="caution">
    <text evidence="1">The sequence shown here is derived from an EMBL/GenBank/DDBJ whole genome shotgun (WGS) entry which is preliminary data.</text>
</comment>